<dbReference type="PANTHER" id="PTHR37331:SF1">
    <property type="entry name" value="YALI0F11671P"/>
    <property type="match status" value="1"/>
</dbReference>
<feature type="compositionally biased region" description="Gly residues" evidence="1">
    <location>
        <begin position="130"/>
        <end position="157"/>
    </location>
</feature>
<dbReference type="KEGG" id="trg:TRUGW13939_10786"/>
<dbReference type="AlphaFoldDB" id="A0A7H8RDM0"/>
<gene>
    <name evidence="2" type="ORF">TRUGW13939_10786</name>
</gene>
<evidence type="ECO:0000256" key="1">
    <source>
        <dbReference type="SAM" id="MobiDB-lite"/>
    </source>
</evidence>
<dbReference type="GeneID" id="55998265"/>
<protein>
    <submittedName>
        <fullName evidence="2">Uncharacterized protein</fullName>
    </submittedName>
</protein>
<name>A0A7H8RDM0_TALRU</name>
<dbReference type="PANTHER" id="PTHR37331">
    <property type="entry name" value="YALI0F11671P"/>
    <property type="match status" value="1"/>
</dbReference>
<keyword evidence="3" id="KW-1185">Reference proteome</keyword>
<organism evidence="2 3">
    <name type="scientific">Talaromyces rugulosus</name>
    <name type="common">Penicillium rugulosum</name>
    <dbReference type="NCBI Taxonomy" id="121627"/>
    <lineage>
        <taxon>Eukaryota</taxon>
        <taxon>Fungi</taxon>
        <taxon>Dikarya</taxon>
        <taxon>Ascomycota</taxon>
        <taxon>Pezizomycotina</taxon>
        <taxon>Eurotiomycetes</taxon>
        <taxon>Eurotiomycetidae</taxon>
        <taxon>Eurotiales</taxon>
        <taxon>Trichocomaceae</taxon>
        <taxon>Talaromyces</taxon>
        <taxon>Talaromyces sect. Islandici</taxon>
    </lineage>
</organism>
<sequence>MATMAIGPRRAWNIGRWANVRSVSTLQGHPYIYTFPDSARPGHHVLSLLSSEPPKAELAIGTTSKLPPTPDSFTENSKFLQILQEVVSEYATEDPEVKSQAQVMISTAGANLGSGGVFFAQNRKPHRPRYGGGGGTGGDSAGGASGQGGAGSGGRGGWIHVSDSRRPPEYGRIAWPEDIFGSVEVDSNGEFVGEKGNYQSSGTYRIITRDGILGLSPFLREKLVQRLRKQ</sequence>
<dbReference type="RefSeq" id="XP_035349789.1">
    <property type="nucleotide sequence ID" value="XM_035493896.1"/>
</dbReference>
<accession>A0A7H8RDM0</accession>
<dbReference type="OrthoDB" id="5397701at2759"/>
<evidence type="ECO:0000313" key="3">
    <source>
        <dbReference type="Proteomes" id="UP000509510"/>
    </source>
</evidence>
<proteinExistence type="predicted"/>
<evidence type="ECO:0000313" key="2">
    <source>
        <dbReference type="EMBL" id="QKX63615.1"/>
    </source>
</evidence>
<reference evidence="3" key="1">
    <citation type="submission" date="2020-06" db="EMBL/GenBank/DDBJ databases">
        <title>A chromosome-scale genome assembly of Talaromyces rugulosus W13939.</title>
        <authorList>
            <person name="Wang B."/>
            <person name="Guo L."/>
            <person name="Ye K."/>
            <person name="Wang L."/>
        </authorList>
    </citation>
    <scope>NUCLEOTIDE SEQUENCE [LARGE SCALE GENOMIC DNA]</scope>
    <source>
        <strain evidence="3">W13939</strain>
    </source>
</reference>
<feature type="region of interest" description="Disordered" evidence="1">
    <location>
        <begin position="122"/>
        <end position="157"/>
    </location>
</feature>
<dbReference type="EMBL" id="CP055903">
    <property type="protein sequence ID" value="QKX63615.1"/>
    <property type="molecule type" value="Genomic_DNA"/>
</dbReference>
<dbReference type="Proteomes" id="UP000509510">
    <property type="component" value="Chromosome VI"/>
</dbReference>